<evidence type="ECO:0000313" key="3">
    <source>
        <dbReference type="EMBL" id="KAF5831961.1"/>
    </source>
</evidence>
<protein>
    <recommendedName>
        <fullName evidence="2">DUF4097 domain-containing protein</fullName>
    </recommendedName>
</protein>
<comment type="caution">
    <text evidence="3">The sequence shown here is derived from an EMBL/GenBank/DDBJ whole genome shotgun (WGS) entry which is preliminary data.</text>
</comment>
<dbReference type="PANTHER" id="PTHR34094">
    <property type="match status" value="1"/>
</dbReference>
<dbReference type="InterPro" id="IPR025164">
    <property type="entry name" value="Toastrack_DUF4097"/>
</dbReference>
<dbReference type="Proteomes" id="UP000815325">
    <property type="component" value="Unassembled WGS sequence"/>
</dbReference>
<dbReference type="Pfam" id="PF13349">
    <property type="entry name" value="DUF4097"/>
    <property type="match status" value="1"/>
</dbReference>
<dbReference type="EMBL" id="MU069908">
    <property type="protein sequence ID" value="KAF5831961.1"/>
    <property type="molecule type" value="Genomic_DNA"/>
</dbReference>
<proteinExistence type="predicted"/>
<feature type="region of interest" description="Disordered" evidence="1">
    <location>
        <begin position="121"/>
        <end position="151"/>
    </location>
</feature>
<accession>A0ABQ7GBH1</accession>
<feature type="compositionally biased region" description="Polar residues" evidence="1">
    <location>
        <begin position="126"/>
        <end position="139"/>
    </location>
</feature>
<name>A0ABQ7GBH1_DUNSA</name>
<keyword evidence="4" id="KW-1185">Reference proteome</keyword>
<gene>
    <name evidence="3" type="ORF">DUNSADRAFT_12356</name>
</gene>
<feature type="domain" description="DUF4097" evidence="2">
    <location>
        <begin position="3"/>
        <end position="104"/>
    </location>
</feature>
<sequence>MVSTQAAPVAIKAIYGESLHINTCGGNLSISNVSCSKNVHLASGGGDITVDSLDSGATINSEGGPVQVHLQENVGKISIMSGAGDVEIAVTPQTRVRVAVQGASQLVCSDAEVHHDKDGAFLDIDPTSSGSPTRGTNTKLPPGMSVGTVDVHTHGGKVTVRRAGWKEMVRQRLRMGLDKEQDKS</sequence>
<dbReference type="PANTHER" id="PTHR34094:SF1">
    <property type="entry name" value="PROTEIN FAM185A"/>
    <property type="match status" value="1"/>
</dbReference>
<evidence type="ECO:0000259" key="2">
    <source>
        <dbReference type="Pfam" id="PF13349"/>
    </source>
</evidence>
<evidence type="ECO:0000313" key="4">
    <source>
        <dbReference type="Proteomes" id="UP000815325"/>
    </source>
</evidence>
<organism evidence="3 4">
    <name type="scientific">Dunaliella salina</name>
    <name type="common">Green alga</name>
    <name type="synonym">Protococcus salinus</name>
    <dbReference type="NCBI Taxonomy" id="3046"/>
    <lineage>
        <taxon>Eukaryota</taxon>
        <taxon>Viridiplantae</taxon>
        <taxon>Chlorophyta</taxon>
        <taxon>core chlorophytes</taxon>
        <taxon>Chlorophyceae</taxon>
        <taxon>CS clade</taxon>
        <taxon>Chlamydomonadales</taxon>
        <taxon>Dunaliellaceae</taxon>
        <taxon>Dunaliella</taxon>
    </lineage>
</organism>
<reference evidence="3" key="1">
    <citation type="submission" date="2017-08" db="EMBL/GenBank/DDBJ databases">
        <authorList>
            <person name="Polle J.E."/>
            <person name="Barry K."/>
            <person name="Cushman J."/>
            <person name="Schmutz J."/>
            <person name="Tran D."/>
            <person name="Hathwaick L.T."/>
            <person name="Yim W.C."/>
            <person name="Jenkins J."/>
            <person name="Mckie-Krisberg Z.M."/>
            <person name="Prochnik S."/>
            <person name="Lindquist E."/>
            <person name="Dockter R.B."/>
            <person name="Adam C."/>
            <person name="Molina H."/>
            <person name="Bunkerborg J."/>
            <person name="Jin E."/>
            <person name="Buchheim M."/>
            <person name="Magnuson J."/>
        </authorList>
    </citation>
    <scope>NUCLEOTIDE SEQUENCE</scope>
    <source>
        <strain evidence="3">CCAP 19/18</strain>
    </source>
</reference>
<evidence type="ECO:0000256" key="1">
    <source>
        <dbReference type="SAM" id="MobiDB-lite"/>
    </source>
</evidence>